<dbReference type="RefSeq" id="WP_073073963.1">
    <property type="nucleotide sequence ID" value="NZ_MPPI01000027.1"/>
</dbReference>
<dbReference type="Proteomes" id="UP000238634">
    <property type="component" value="Unassembled WGS sequence"/>
</dbReference>
<comment type="caution">
    <text evidence="1">The sequence shown here is derived from an EMBL/GenBank/DDBJ whole genome shotgun (WGS) entry which is preliminary data.</text>
</comment>
<gene>
    <name evidence="1" type="ORF">C7B65_02310</name>
</gene>
<dbReference type="STRING" id="1920490.GCA_001895925_01325"/>
<dbReference type="AlphaFoldDB" id="A0A2T1DLU4"/>
<organism evidence="1 2">
    <name type="scientific">Phormidesmis priestleyi ULC007</name>
    <dbReference type="NCBI Taxonomy" id="1920490"/>
    <lineage>
        <taxon>Bacteria</taxon>
        <taxon>Bacillati</taxon>
        <taxon>Cyanobacteriota</taxon>
        <taxon>Cyanophyceae</taxon>
        <taxon>Leptolyngbyales</taxon>
        <taxon>Leptolyngbyaceae</taxon>
        <taxon>Phormidesmis</taxon>
    </lineage>
</organism>
<evidence type="ECO:0000313" key="2">
    <source>
        <dbReference type="Proteomes" id="UP000238634"/>
    </source>
</evidence>
<dbReference type="EMBL" id="PVWG01000002">
    <property type="protein sequence ID" value="PSB21442.1"/>
    <property type="molecule type" value="Genomic_DNA"/>
</dbReference>
<accession>A0A2T1DLU4</accession>
<reference evidence="1 2" key="1">
    <citation type="submission" date="2018-02" db="EMBL/GenBank/DDBJ databases">
        <authorList>
            <person name="Cohen D.B."/>
            <person name="Kent A.D."/>
        </authorList>
    </citation>
    <scope>NUCLEOTIDE SEQUENCE [LARGE SCALE GENOMIC DNA]</scope>
    <source>
        <strain evidence="1 2">ULC007</strain>
    </source>
</reference>
<dbReference type="OrthoDB" id="530474at2"/>
<reference evidence="1 2" key="2">
    <citation type="submission" date="2018-03" db="EMBL/GenBank/DDBJ databases">
        <title>The ancient ancestry and fast evolution of plastids.</title>
        <authorList>
            <person name="Moore K.R."/>
            <person name="Magnabosco C."/>
            <person name="Momper L."/>
            <person name="Gold D.A."/>
            <person name="Bosak T."/>
            <person name="Fournier G.P."/>
        </authorList>
    </citation>
    <scope>NUCLEOTIDE SEQUENCE [LARGE SCALE GENOMIC DNA]</scope>
    <source>
        <strain evidence="1 2">ULC007</strain>
    </source>
</reference>
<sequence>MLKFTYTETGITIERVNQSLEELVMLRVVLAMRVGQRLIVEPGTATFLLSATLQAWKLLDAVVQRSLNDTIALCQCDAEFIEVSLRGTWIAQTTSSEEGIFLAELGDSLPGTLCERAEFILFKLWQESSACPSSLR</sequence>
<protein>
    <submittedName>
        <fullName evidence="1">Uncharacterized protein</fullName>
    </submittedName>
</protein>
<name>A0A2T1DLU4_9CYAN</name>
<dbReference type="NCBIfam" id="NF045647">
    <property type="entry name" value="alr0857_fam"/>
    <property type="match status" value="1"/>
</dbReference>
<keyword evidence="2" id="KW-1185">Reference proteome</keyword>
<dbReference type="InterPro" id="IPR054664">
    <property type="entry name" value="Alr0857-like"/>
</dbReference>
<evidence type="ECO:0000313" key="1">
    <source>
        <dbReference type="EMBL" id="PSB21442.1"/>
    </source>
</evidence>
<proteinExistence type="predicted"/>